<feature type="chain" id="PRO_5008135837" evidence="2">
    <location>
        <begin position="34"/>
        <end position="157"/>
    </location>
</feature>
<keyword evidence="4" id="KW-1185">Reference proteome</keyword>
<name>A0A182SIL3_9DIPT</name>
<feature type="region of interest" description="Disordered" evidence="1">
    <location>
        <begin position="59"/>
        <end position="124"/>
    </location>
</feature>
<proteinExistence type="predicted"/>
<evidence type="ECO:0000313" key="3">
    <source>
        <dbReference type="EnsemblMetazoa" id="AMAM007522-PA"/>
    </source>
</evidence>
<sequence>MMMMVSAGGKFIRTSPGTLLLIFLLLTHRQASADGGGLFDNFISQLMTTAATAQNFIEDAYDQRQGRGTEPPPPLAPAPSSDSLSPVLIPVGSIEPVEQPTTPPSTTTFSAGTTSTTTATHGTRAPLPFWNPFVWLRPKEATPPYNPDTDLSTVSKH</sequence>
<reference evidence="3" key="2">
    <citation type="submission" date="2020-05" db="UniProtKB">
        <authorList>
            <consortium name="EnsemblMetazoa"/>
        </authorList>
    </citation>
    <scope>IDENTIFICATION</scope>
    <source>
        <strain evidence="3">maculatus3</strain>
    </source>
</reference>
<accession>A0A182SIL3</accession>
<dbReference type="EnsemblMetazoa" id="AMAM007522-RA">
    <property type="protein sequence ID" value="AMAM007522-PA"/>
    <property type="gene ID" value="AMAM007522"/>
</dbReference>
<dbReference type="Proteomes" id="UP000075901">
    <property type="component" value="Unassembled WGS sequence"/>
</dbReference>
<evidence type="ECO:0000256" key="1">
    <source>
        <dbReference type="SAM" id="MobiDB-lite"/>
    </source>
</evidence>
<keyword evidence="2" id="KW-0732">Signal</keyword>
<dbReference type="VEuPathDB" id="VectorBase:AMAM007522"/>
<dbReference type="AlphaFoldDB" id="A0A182SIL3"/>
<organism evidence="3 4">
    <name type="scientific">Anopheles maculatus</name>
    <dbReference type="NCBI Taxonomy" id="74869"/>
    <lineage>
        <taxon>Eukaryota</taxon>
        <taxon>Metazoa</taxon>
        <taxon>Ecdysozoa</taxon>
        <taxon>Arthropoda</taxon>
        <taxon>Hexapoda</taxon>
        <taxon>Insecta</taxon>
        <taxon>Pterygota</taxon>
        <taxon>Neoptera</taxon>
        <taxon>Endopterygota</taxon>
        <taxon>Diptera</taxon>
        <taxon>Nematocera</taxon>
        <taxon>Culicoidea</taxon>
        <taxon>Culicidae</taxon>
        <taxon>Anophelinae</taxon>
        <taxon>Anopheles</taxon>
        <taxon>Anopheles maculatus group</taxon>
    </lineage>
</organism>
<protein>
    <submittedName>
        <fullName evidence="3">Uncharacterized protein</fullName>
    </submittedName>
</protein>
<reference evidence="4" key="1">
    <citation type="submission" date="2013-09" db="EMBL/GenBank/DDBJ databases">
        <title>The Genome Sequence of Anopheles maculatus species B.</title>
        <authorList>
            <consortium name="The Broad Institute Genomics Platform"/>
            <person name="Neafsey D.E."/>
            <person name="Besansky N."/>
            <person name="Howell P."/>
            <person name="Walton C."/>
            <person name="Young S.K."/>
            <person name="Zeng Q."/>
            <person name="Gargeya S."/>
            <person name="Fitzgerald M."/>
            <person name="Haas B."/>
            <person name="Abouelleil A."/>
            <person name="Allen A.W."/>
            <person name="Alvarado L."/>
            <person name="Arachchi H.M."/>
            <person name="Berlin A.M."/>
            <person name="Chapman S.B."/>
            <person name="Gainer-Dewar J."/>
            <person name="Goldberg J."/>
            <person name="Griggs A."/>
            <person name="Gujja S."/>
            <person name="Hansen M."/>
            <person name="Howarth C."/>
            <person name="Imamovic A."/>
            <person name="Ireland A."/>
            <person name="Larimer J."/>
            <person name="McCowan C."/>
            <person name="Murphy C."/>
            <person name="Pearson M."/>
            <person name="Poon T.W."/>
            <person name="Priest M."/>
            <person name="Roberts A."/>
            <person name="Saif S."/>
            <person name="Shea T."/>
            <person name="Sisk P."/>
            <person name="Sykes S."/>
            <person name="Wortman J."/>
            <person name="Nusbaum C."/>
            <person name="Birren B."/>
        </authorList>
    </citation>
    <scope>NUCLEOTIDE SEQUENCE [LARGE SCALE GENOMIC DNA]</scope>
    <source>
        <strain evidence="4">maculatus3</strain>
    </source>
</reference>
<evidence type="ECO:0000256" key="2">
    <source>
        <dbReference type="SAM" id="SignalP"/>
    </source>
</evidence>
<feature type="compositionally biased region" description="Low complexity" evidence="1">
    <location>
        <begin position="104"/>
        <end position="123"/>
    </location>
</feature>
<feature type="signal peptide" evidence="2">
    <location>
        <begin position="1"/>
        <end position="33"/>
    </location>
</feature>
<evidence type="ECO:0000313" key="4">
    <source>
        <dbReference type="Proteomes" id="UP000075901"/>
    </source>
</evidence>